<keyword evidence="14" id="KW-1185">Reference proteome</keyword>
<sequence>MDLDMGKYGFYVWGCYGATFVALTALIIASLRARSVQKTKLDALQDALKDVAKPDA</sequence>
<keyword evidence="8 12" id="KW-0812">Transmembrane</keyword>
<dbReference type="RefSeq" id="WP_189484502.1">
    <property type="nucleotide sequence ID" value="NZ_BMZB01000001.1"/>
</dbReference>
<reference evidence="13" key="2">
    <citation type="submission" date="2020-09" db="EMBL/GenBank/DDBJ databases">
        <authorList>
            <person name="Sun Q."/>
            <person name="Kim S."/>
        </authorList>
    </citation>
    <scope>NUCLEOTIDE SEQUENCE</scope>
    <source>
        <strain evidence="13">KCTC 32296</strain>
    </source>
</reference>
<evidence type="ECO:0000256" key="6">
    <source>
        <dbReference type="ARBA" id="ARBA00022475"/>
    </source>
</evidence>
<comment type="function">
    <text evidence="1 12">Required for the export of heme to the periplasm for the biogenesis of c-type cytochromes.</text>
</comment>
<keyword evidence="7 12" id="KW-0997">Cell inner membrane</keyword>
<comment type="similarity">
    <text evidence="3 12">Belongs to the CcmD/CycX/HelD family.</text>
</comment>
<comment type="caution">
    <text evidence="13">The sequence shown here is derived from an EMBL/GenBank/DDBJ whole genome shotgun (WGS) entry which is preliminary data.</text>
</comment>
<dbReference type="GO" id="GO:0005886">
    <property type="term" value="C:plasma membrane"/>
    <property type="evidence" value="ECO:0007669"/>
    <property type="project" value="UniProtKB-SubCell"/>
</dbReference>
<dbReference type="GO" id="GO:0017004">
    <property type="term" value="P:cytochrome complex assembly"/>
    <property type="evidence" value="ECO:0007669"/>
    <property type="project" value="UniProtKB-KW"/>
</dbReference>
<evidence type="ECO:0000256" key="8">
    <source>
        <dbReference type="ARBA" id="ARBA00022692"/>
    </source>
</evidence>
<dbReference type="Pfam" id="PF04995">
    <property type="entry name" value="CcmD"/>
    <property type="match status" value="1"/>
</dbReference>
<evidence type="ECO:0000256" key="5">
    <source>
        <dbReference type="ARBA" id="ARBA00022448"/>
    </source>
</evidence>
<dbReference type="EMBL" id="BMZB01000001">
    <property type="protein sequence ID" value="GGZ20871.1"/>
    <property type="molecule type" value="Genomic_DNA"/>
</dbReference>
<evidence type="ECO:0000256" key="12">
    <source>
        <dbReference type="RuleBase" id="RU363101"/>
    </source>
</evidence>
<dbReference type="Proteomes" id="UP000662572">
    <property type="component" value="Unassembled WGS sequence"/>
</dbReference>
<keyword evidence="11 12" id="KW-0472">Membrane</keyword>
<proteinExistence type="inferred from homology"/>
<keyword evidence="6 12" id="KW-1003">Cell membrane</keyword>
<gene>
    <name evidence="13" type="ORF">GCM10011273_01860</name>
</gene>
<evidence type="ECO:0000256" key="7">
    <source>
        <dbReference type="ARBA" id="ARBA00022519"/>
    </source>
</evidence>
<keyword evidence="9 12" id="KW-0201">Cytochrome c-type biogenesis</keyword>
<protein>
    <recommendedName>
        <fullName evidence="4 12">Heme exporter protein D</fullName>
    </recommendedName>
</protein>
<evidence type="ECO:0000256" key="2">
    <source>
        <dbReference type="ARBA" id="ARBA00004377"/>
    </source>
</evidence>
<evidence type="ECO:0000256" key="11">
    <source>
        <dbReference type="ARBA" id="ARBA00023136"/>
    </source>
</evidence>
<dbReference type="AlphaFoldDB" id="A0A918PS14"/>
<evidence type="ECO:0000256" key="9">
    <source>
        <dbReference type="ARBA" id="ARBA00022748"/>
    </source>
</evidence>
<comment type="subcellular location">
    <subcellularLocation>
        <location evidence="2 12">Cell inner membrane</location>
        <topology evidence="2 12">Single-pass membrane protein</topology>
    </subcellularLocation>
</comment>
<dbReference type="NCBIfam" id="TIGR03141">
    <property type="entry name" value="cytochro_ccmD"/>
    <property type="match status" value="1"/>
</dbReference>
<feature type="transmembrane region" description="Helical" evidence="12">
    <location>
        <begin position="12"/>
        <end position="31"/>
    </location>
</feature>
<dbReference type="InterPro" id="IPR007078">
    <property type="entry name" value="Haem_export_protD_CcmD"/>
</dbReference>
<keyword evidence="10 12" id="KW-1133">Transmembrane helix</keyword>
<evidence type="ECO:0000256" key="1">
    <source>
        <dbReference type="ARBA" id="ARBA00002442"/>
    </source>
</evidence>
<keyword evidence="5 12" id="KW-0813">Transport</keyword>
<name>A0A918PS14_9CAUL</name>
<reference evidence="13" key="1">
    <citation type="journal article" date="2014" name="Int. J. Syst. Evol. Microbiol.">
        <title>Complete genome sequence of Corynebacterium casei LMG S-19264T (=DSM 44701T), isolated from a smear-ripened cheese.</title>
        <authorList>
            <consortium name="US DOE Joint Genome Institute (JGI-PGF)"/>
            <person name="Walter F."/>
            <person name="Albersmeier A."/>
            <person name="Kalinowski J."/>
            <person name="Ruckert C."/>
        </authorList>
    </citation>
    <scope>NUCLEOTIDE SEQUENCE</scope>
    <source>
        <strain evidence="13">KCTC 32296</strain>
    </source>
</reference>
<evidence type="ECO:0000256" key="3">
    <source>
        <dbReference type="ARBA" id="ARBA00008741"/>
    </source>
</evidence>
<evidence type="ECO:0000313" key="14">
    <source>
        <dbReference type="Proteomes" id="UP000662572"/>
    </source>
</evidence>
<evidence type="ECO:0000256" key="10">
    <source>
        <dbReference type="ARBA" id="ARBA00022989"/>
    </source>
</evidence>
<evidence type="ECO:0000256" key="4">
    <source>
        <dbReference type="ARBA" id="ARBA00016461"/>
    </source>
</evidence>
<evidence type="ECO:0000313" key="13">
    <source>
        <dbReference type="EMBL" id="GGZ20871.1"/>
    </source>
</evidence>
<dbReference type="GO" id="GO:0015886">
    <property type="term" value="P:heme transport"/>
    <property type="evidence" value="ECO:0007669"/>
    <property type="project" value="InterPro"/>
</dbReference>
<accession>A0A918PS14</accession>
<organism evidence="13 14">
    <name type="scientific">Asticcacaulis endophyticus</name>
    <dbReference type="NCBI Taxonomy" id="1395890"/>
    <lineage>
        <taxon>Bacteria</taxon>
        <taxon>Pseudomonadati</taxon>
        <taxon>Pseudomonadota</taxon>
        <taxon>Alphaproteobacteria</taxon>
        <taxon>Caulobacterales</taxon>
        <taxon>Caulobacteraceae</taxon>
        <taxon>Asticcacaulis</taxon>
    </lineage>
</organism>